<reference evidence="1" key="1">
    <citation type="journal article" date="2020" name="Stud. Mycol.">
        <title>101 Dothideomycetes genomes: a test case for predicting lifestyles and emergence of pathogens.</title>
        <authorList>
            <person name="Haridas S."/>
            <person name="Albert R."/>
            <person name="Binder M."/>
            <person name="Bloem J."/>
            <person name="Labutti K."/>
            <person name="Salamov A."/>
            <person name="Andreopoulos B."/>
            <person name="Baker S."/>
            <person name="Barry K."/>
            <person name="Bills G."/>
            <person name="Bluhm B."/>
            <person name="Cannon C."/>
            <person name="Castanera R."/>
            <person name="Culley D."/>
            <person name="Daum C."/>
            <person name="Ezra D."/>
            <person name="Gonzalez J."/>
            <person name="Henrissat B."/>
            <person name="Kuo A."/>
            <person name="Liang C."/>
            <person name="Lipzen A."/>
            <person name="Lutzoni F."/>
            <person name="Magnuson J."/>
            <person name="Mondo S."/>
            <person name="Nolan M."/>
            <person name="Ohm R."/>
            <person name="Pangilinan J."/>
            <person name="Park H.-J."/>
            <person name="Ramirez L."/>
            <person name="Alfaro M."/>
            <person name="Sun H."/>
            <person name="Tritt A."/>
            <person name="Yoshinaga Y."/>
            <person name="Zwiers L.-H."/>
            <person name="Turgeon B."/>
            <person name="Goodwin S."/>
            <person name="Spatafora J."/>
            <person name="Crous P."/>
            <person name="Grigoriev I."/>
        </authorList>
    </citation>
    <scope>NUCLEOTIDE SEQUENCE</scope>
    <source>
        <strain evidence="1">CBS 107.79</strain>
    </source>
</reference>
<organism evidence="1 2">
    <name type="scientific">Bimuria novae-zelandiae CBS 107.79</name>
    <dbReference type="NCBI Taxonomy" id="1447943"/>
    <lineage>
        <taxon>Eukaryota</taxon>
        <taxon>Fungi</taxon>
        <taxon>Dikarya</taxon>
        <taxon>Ascomycota</taxon>
        <taxon>Pezizomycotina</taxon>
        <taxon>Dothideomycetes</taxon>
        <taxon>Pleosporomycetidae</taxon>
        <taxon>Pleosporales</taxon>
        <taxon>Massarineae</taxon>
        <taxon>Didymosphaeriaceae</taxon>
        <taxon>Bimuria</taxon>
    </lineage>
</organism>
<evidence type="ECO:0000313" key="2">
    <source>
        <dbReference type="Proteomes" id="UP000800036"/>
    </source>
</evidence>
<dbReference type="OrthoDB" id="10440528at2759"/>
<dbReference type="EMBL" id="ML976667">
    <property type="protein sequence ID" value="KAF1976217.1"/>
    <property type="molecule type" value="Genomic_DNA"/>
</dbReference>
<proteinExistence type="predicted"/>
<evidence type="ECO:0000313" key="1">
    <source>
        <dbReference type="EMBL" id="KAF1976217.1"/>
    </source>
</evidence>
<dbReference type="Proteomes" id="UP000800036">
    <property type="component" value="Unassembled WGS sequence"/>
</dbReference>
<protein>
    <submittedName>
        <fullName evidence="1">Uncharacterized protein</fullName>
    </submittedName>
</protein>
<sequence length="202" mass="22732">MPPKQSAEASGYVPGPEVGNDLPFVPNCHSDMKHACKNLSKEEKDEIVSNARSREDFLDVYKAMNEPYWGYCHCEIRIISGQGCLKHRIKDKDGAEDRTRETGKSHWAWFIDPCARGYMCPFAKKRAIDNDGDPEKLACKILLAEPTNDWVLAQKDMDPIGTVAGRASTDIFLLSECPACLGMNVDKKIIRLLDPQEGKWMK</sequence>
<gene>
    <name evidence="1" type="ORF">BU23DRAFT_629838</name>
</gene>
<accession>A0A6A5VSK2</accession>
<name>A0A6A5VSK2_9PLEO</name>
<keyword evidence="2" id="KW-1185">Reference proteome</keyword>
<dbReference type="AlphaFoldDB" id="A0A6A5VSK2"/>